<evidence type="ECO:0000256" key="1">
    <source>
        <dbReference type="SAM" id="Coils"/>
    </source>
</evidence>
<dbReference type="Proteomes" id="UP000319257">
    <property type="component" value="Unassembled WGS sequence"/>
</dbReference>
<accession>A0A507B7A5</accession>
<feature type="region of interest" description="Disordered" evidence="2">
    <location>
        <begin position="89"/>
        <end position="115"/>
    </location>
</feature>
<keyword evidence="1" id="KW-0175">Coiled coil</keyword>
<name>A0A507B7A5_9PEZI</name>
<dbReference type="GO" id="GO:0000070">
    <property type="term" value="P:mitotic sister chromatid segregation"/>
    <property type="evidence" value="ECO:0007669"/>
    <property type="project" value="InterPro"/>
</dbReference>
<protein>
    <recommendedName>
        <fullName evidence="5">Kinetochore protein mis14</fullName>
    </recommendedName>
</protein>
<evidence type="ECO:0008006" key="5">
    <source>
        <dbReference type="Google" id="ProtNLM"/>
    </source>
</evidence>
<comment type="caution">
    <text evidence="3">The sequence shown here is derived from an EMBL/GenBank/DDBJ whole genome shotgun (WGS) entry which is preliminary data.</text>
</comment>
<dbReference type="STRING" id="1093900.A0A507B7A5"/>
<keyword evidence="4" id="KW-1185">Reference proteome</keyword>
<evidence type="ECO:0000256" key="2">
    <source>
        <dbReference type="SAM" id="MobiDB-lite"/>
    </source>
</evidence>
<sequence length="239" mass="26013">METNTAHRKIELQSPEDFTYLINNVRRAAADSLREAFPQVEEGAGEKDELHTRIEELVNEYIRQTFTLASPNLTINGLPVDPSLFLSGTTTTTTTTAKSAGAPPPEEAYEPFDGRKRQRVEDLAREEEDLLREIAALKKRVPGAAAARRRDAMREALARDEEALAAAREQVVARAASAAAAGKPMLGGDGGSRLERADEVGEAWRGVVETLSRLKRDMPATVARMERARVAGGYVVTGG</sequence>
<reference evidence="3 4" key="1">
    <citation type="submission" date="2019-06" db="EMBL/GenBank/DDBJ databases">
        <title>Draft genome sequence of the filamentous fungus Phialemoniopsis curvata isolated from diesel fuel.</title>
        <authorList>
            <person name="Varaljay V.A."/>
            <person name="Lyon W.J."/>
            <person name="Crouch A.L."/>
            <person name="Drake C.E."/>
            <person name="Hollomon J.M."/>
            <person name="Nadeau L.J."/>
            <person name="Nunn H.S."/>
            <person name="Stevenson B.S."/>
            <person name="Bojanowski C.L."/>
            <person name="Crookes-Goodson W.J."/>
        </authorList>
    </citation>
    <scope>NUCLEOTIDE SEQUENCE [LARGE SCALE GENOMIC DNA]</scope>
    <source>
        <strain evidence="3 4">D216</strain>
    </source>
</reference>
<dbReference type="GO" id="GO:0000444">
    <property type="term" value="C:MIS12/MIND type complex"/>
    <property type="evidence" value="ECO:0007669"/>
    <property type="project" value="TreeGrafter"/>
</dbReference>
<evidence type="ECO:0000313" key="3">
    <source>
        <dbReference type="EMBL" id="TPX18202.1"/>
    </source>
</evidence>
<dbReference type="RefSeq" id="XP_030999913.1">
    <property type="nucleotide sequence ID" value="XM_031136931.1"/>
</dbReference>
<gene>
    <name evidence="3" type="ORF">E0L32_002711</name>
</gene>
<dbReference type="InParanoid" id="A0A507B7A5"/>
<dbReference type="GeneID" id="41970158"/>
<dbReference type="InterPro" id="IPR013950">
    <property type="entry name" value="Mis14/Nsl1"/>
</dbReference>
<dbReference type="PANTHER" id="PTHR31749:SF3">
    <property type="entry name" value="KINETOCHORE-ASSOCIATED PROTEIN NSL1 HOMOLOG"/>
    <property type="match status" value="1"/>
</dbReference>
<dbReference type="PANTHER" id="PTHR31749">
    <property type="entry name" value="KINETOCHORE-ASSOCIATED PROTEIN NSL1 HOMOLOG"/>
    <property type="match status" value="1"/>
</dbReference>
<dbReference type="AlphaFoldDB" id="A0A507B7A5"/>
<dbReference type="EMBL" id="SKBQ01000011">
    <property type="protein sequence ID" value="TPX18202.1"/>
    <property type="molecule type" value="Genomic_DNA"/>
</dbReference>
<dbReference type="Pfam" id="PF08641">
    <property type="entry name" value="Mis14"/>
    <property type="match status" value="1"/>
</dbReference>
<proteinExistence type="predicted"/>
<evidence type="ECO:0000313" key="4">
    <source>
        <dbReference type="Proteomes" id="UP000319257"/>
    </source>
</evidence>
<dbReference type="OrthoDB" id="2135762at2759"/>
<feature type="coiled-coil region" evidence="1">
    <location>
        <begin position="120"/>
        <end position="170"/>
    </location>
</feature>
<organism evidence="3 4">
    <name type="scientific">Thyridium curvatum</name>
    <dbReference type="NCBI Taxonomy" id="1093900"/>
    <lineage>
        <taxon>Eukaryota</taxon>
        <taxon>Fungi</taxon>
        <taxon>Dikarya</taxon>
        <taxon>Ascomycota</taxon>
        <taxon>Pezizomycotina</taxon>
        <taxon>Sordariomycetes</taxon>
        <taxon>Sordariomycetidae</taxon>
        <taxon>Thyridiales</taxon>
        <taxon>Thyridiaceae</taxon>
        <taxon>Thyridium</taxon>
    </lineage>
</organism>